<dbReference type="PANTHER" id="PTHR35007:SF1">
    <property type="entry name" value="PILUS ASSEMBLY PROTEIN"/>
    <property type="match status" value="1"/>
</dbReference>
<keyword evidence="5 6" id="KW-0472">Membrane</keyword>
<keyword evidence="3 6" id="KW-0812">Transmembrane</keyword>
<dbReference type="RefSeq" id="WP_193529051.1">
    <property type="nucleotide sequence ID" value="NZ_JADCJZ010000001.1"/>
</dbReference>
<evidence type="ECO:0000256" key="3">
    <source>
        <dbReference type="ARBA" id="ARBA00022692"/>
    </source>
</evidence>
<proteinExistence type="predicted"/>
<feature type="transmembrane region" description="Helical" evidence="6">
    <location>
        <begin position="251"/>
        <end position="270"/>
    </location>
</feature>
<evidence type="ECO:0000256" key="1">
    <source>
        <dbReference type="ARBA" id="ARBA00004651"/>
    </source>
</evidence>
<dbReference type="InterPro" id="IPR018076">
    <property type="entry name" value="T2SS_GspF_dom"/>
</dbReference>
<evidence type="ECO:0000313" key="9">
    <source>
        <dbReference type="Proteomes" id="UP001194273"/>
    </source>
</evidence>
<evidence type="ECO:0000256" key="4">
    <source>
        <dbReference type="ARBA" id="ARBA00022989"/>
    </source>
</evidence>
<dbReference type="EMBL" id="JADCJZ010000001">
    <property type="protein sequence ID" value="MBE5023623.1"/>
    <property type="molecule type" value="Genomic_DNA"/>
</dbReference>
<comment type="caution">
    <text evidence="8">The sequence shown here is derived from an EMBL/GenBank/DDBJ whole genome shotgun (WGS) entry which is preliminary data.</text>
</comment>
<dbReference type="Proteomes" id="UP001194273">
    <property type="component" value="Unassembled WGS sequence"/>
</dbReference>
<feature type="transmembrane region" description="Helical" evidence="6">
    <location>
        <begin position="101"/>
        <end position="122"/>
    </location>
</feature>
<feature type="transmembrane region" description="Helical" evidence="6">
    <location>
        <begin position="282"/>
        <end position="301"/>
    </location>
</feature>
<organism evidence="8 9">
    <name type="scientific">Thermophilibacter gallinarum</name>
    <dbReference type="NCBI Taxonomy" id="2779357"/>
    <lineage>
        <taxon>Bacteria</taxon>
        <taxon>Bacillati</taxon>
        <taxon>Actinomycetota</taxon>
        <taxon>Coriobacteriia</taxon>
        <taxon>Coriobacteriales</taxon>
        <taxon>Atopobiaceae</taxon>
        <taxon>Thermophilibacter</taxon>
    </lineage>
</organism>
<protein>
    <submittedName>
        <fullName evidence="8">Type II secretion system F family protein</fullName>
    </submittedName>
</protein>
<evidence type="ECO:0000313" key="8">
    <source>
        <dbReference type="EMBL" id="MBE5023623.1"/>
    </source>
</evidence>
<reference evidence="8 9" key="1">
    <citation type="submission" date="2020-10" db="EMBL/GenBank/DDBJ databases">
        <title>ChiBAC.</title>
        <authorList>
            <person name="Zenner C."/>
            <person name="Hitch T.C.A."/>
            <person name="Clavel T."/>
        </authorList>
    </citation>
    <scope>NUCLEOTIDE SEQUENCE [LARGE SCALE GENOMIC DNA]</scope>
    <source>
        <strain evidence="8 9">DSM 107455</strain>
    </source>
</reference>
<comment type="subcellular location">
    <subcellularLocation>
        <location evidence="1">Cell membrane</location>
        <topology evidence="1">Multi-pass membrane protein</topology>
    </subcellularLocation>
</comment>
<dbReference type="Pfam" id="PF00482">
    <property type="entry name" value="T2SSF"/>
    <property type="match status" value="1"/>
</dbReference>
<evidence type="ECO:0000256" key="2">
    <source>
        <dbReference type="ARBA" id="ARBA00022475"/>
    </source>
</evidence>
<keyword evidence="9" id="KW-1185">Reference proteome</keyword>
<evidence type="ECO:0000259" key="7">
    <source>
        <dbReference type="Pfam" id="PF00482"/>
    </source>
</evidence>
<evidence type="ECO:0000256" key="5">
    <source>
        <dbReference type="ARBA" id="ARBA00023136"/>
    </source>
</evidence>
<accession>A0ABR9QRC4</accession>
<keyword evidence="4 6" id="KW-1133">Transmembrane helix</keyword>
<gene>
    <name evidence="8" type="ORF">INF26_01975</name>
</gene>
<dbReference type="PANTHER" id="PTHR35007">
    <property type="entry name" value="INTEGRAL MEMBRANE PROTEIN-RELATED"/>
    <property type="match status" value="1"/>
</dbReference>
<evidence type="ECO:0000256" key="6">
    <source>
        <dbReference type="SAM" id="Phobius"/>
    </source>
</evidence>
<name>A0ABR9QRC4_9ACTN</name>
<feature type="domain" description="Type II secretion system protein GspF" evidence="7">
    <location>
        <begin position="143"/>
        <end position="267"/>
    </location>
</feature>
<sequence>MEALLLGCAGVSSGFAVLVLLGEGGGSLSRRLGHWGFAALRCLGRAGRSRPVVRLLAYGPFERAACELSERASEHGVDADAGCCLSAAGCAVATLSAVMGFLLASPVAAASSAVVMVASVVARDAARGQRERREVVAAMPGIYRTLSVALASGQTLAQAVSYVGSHERGPAARVFSRMSLRLSCGVSTEEAVDLLARELGVPGAGLLATALVVSHRTGSPLRDLLRRSAALAERQGEFERMLGVKTAQVRLSVRVVCLLPVVMICVLALISPDFQEGLLTPAGTGCVALAVLLDGLALLLIRRLMRGVLRWT</sequence>
<keyword evidence="2" id="KW-1003">Cell membrane</keyword>